<feature type="region of interest" description="Disordered" evidence="1">
    <location>
        <begin position="174"/>
        <end position="205"/>
    </location>
</feature>
<dbReference type="GeneID" id="23462560"/>
<dbReference type="Proteomes" id="UP000202511">
    <property type="component" value="Segment"/>
</dbReference>
<evidence type="ECO:0000313" key="2">
    <source>
        <dbReference type="EMBL" id="AJF97643.1"/>
    </source>
</evidence>
<organism evidence="2 3">
    <name type="scientific">Pandoravirus inopinatum</name>
    <dbReference type="NCBI Taxonomy" id="1605721"/>
    <lineage>
        <taxon>Viruses</taxon>
        <taxon>Pandoravirus</taxon>
    </lineage>
</organism>
<dbReference type="EMBL" id="KP136319">
    <property type="protein sequence ID" value="AJF97643.1"/>
    <property type="molecule type" value="Genomic_DNA"/>
</dbReference>
<dbReference type="KEGG" id="vg:23462560"/>
<dbReference type="RefSeq" id="YP_009119878.1">
    <property type="nucleotide sequence ID" value="NC_026440.1"/>
</dbReference>
<proteinExistence type="predicted"/>
<protein>
    <submittedName>
        <fullName evidence="2">Uncharacterized protein</fullName>
    </submittedName>
</protein>
<evidence type="ECO:0000256" key="1">
    <source>
        <dbReference type="SAM" id="MobiDB-lite"/>
    </source>
</evidence>
<name>A0A0B5IXW9_9VIRU</name>
<sequence>MHRLILIGCIKIKRQQRIGQIFILLSMVVHHATYKWAMERLHAQDETAAFYDATTHMQKPNKCGWFLAQDAEREGYFSIWATPDGGRVTVTAVLKCDHLRDPTHQPRGEFMGHVTKWLRTVHTPGWTGPPSGTAGPLPQPSCDGRLVYYYRPEVEPFTRATQGGQSLGMIAYDTEGPTPPPTRDANAPPAAKIYTPPHQASKPRPTEPRAAAAEAIRQLNGALDQLTHNTWQARAGYHDLKHARQEVETAKTIVWVALKNLGRAADIARVRADFDDAAAAAMDTAHAIRETAALYWP</sequence>
<reference evidence="2 3" key="1">
    <citation type="journal article" date="2015" name="Parasitol. Res.">
        <title>Viruses in close associations with free-living amoebae.</title>
        <authorList>
            <person name="Scheid P."/>
        </authorList>
    </citation>
    <scope>NUCLEOTIDE SEQUENCE [LARGE SCALE GENOMIC DNA]</scope>
    <source>
        <strain evidence="2">KlaHel</strain>
    </source>
</reference>
<accession>A0A0B5IXW9</accession>
<evidence type="ECO:0000313" key="3">
    <source>
        <dbReference type="Proteomes" id="UP000202511"/>
    </source>
</evidence>